<keyword evidence="4" id="KW-1185">Reference proteome</keyword>
<feature type="domain" description="Glycosyltransferase family 28 N-terminal" evidence="2">
    <location>
        <begin position="319"/>
        <end position="371"/>
    </location>
</feature>
<protein>
    <recommendedName>
        <fullName evidence="2">Glycosyltransferase family 28 N-terminal domain-containing protein</fullName>
    </recommendedName>
</protein>
<dbReference type="InterPro" id="IPR004276">
    <property type="entry name" value="GlycoTrans_28_N"/>
</dbReference>
<dbReference type="Proteomes" id="UP000886595">
    <property type="component" value="Unassembled WGS sequence"/>
</dbReference>
<dbReference type="PANTHER" id="PTHR48050:SF13">
    <property type="entry name" value="STEROL 3-BETA-GLUCOSYLTRANSFERASE UGT80A2"/>
    <property type="match status" value="1"/>
</dbReference>
<dbReference type="Gene3D" id="3.40.50.2000">
    <property type="entry name" value="Glycogen Phosphorylase B"/>
    <property type="match status" value="1"/>
</dbReference>
<dbReference type="GO" id="GO:0016758">
    <property type="term" value="F:hexosyltransferase activity"/>
    <property type="evidence" value="ECO:0007669"/>
    <property type="project" value="InterPro"/>
</dbReference>
<dbReference type="InterPro" id="IPR050426">
    <property type="entry name" value="Glycosyltransferase_28"/>
</dbReference>
<accession>A0A8X7WN74</accession>
<gene>
    <name evidence="3" type="ORF">Bca52824_002348</name>
</gene>
<comment type="caution">
    <text evidence="3">The sequence shown here is derived from an EMBL/GenBank/DDBJ whole genome shotgun (WGS) entry which is preliminary data.</text>
</comment>
<sequence>MKIIILKKKLKISIVVSTRRCLLRRRLSPPALSLPANLDRVASSSSSSSSSDRASVKIEEIEDGGGVVNGSQEVESKPESAIASIADTSVSESLGGGNKSFSRQWSVPMDRSSSNDRAESSSSPSSLSSKPKLHKAASSSSSSSSSSSDHASVKIEEIEAGGGVVNGSQEVESKPESAIASIADTSVSESLGGGNKSLSRQWSMPMDRSSSSDRAELSASSSSSKPRLHKSKTERQHKVTHILAEDAAKIFDERISAGKKLKLLNRIATVKHDGTVEFEVPADSLPQSIPLDREDSKNSASPDETVDGLDFQYIPPMQIVMIIVGTRGDVQPFVAIAKRLQDYGRRVRLATHANFKEFVFTAGLEFYPLGGWRSKSAG</sequence>
<dbReference type="AlphaFoldDB" id="A0A8X7WN74"/>
<feature type="compositionally biased region" description="Low complexity" evidence="1">
    <location>
        <begin position="120"/>
        <end position="150"/>
    </location>
</feature>
<dbReference type="SUPFAM" id="SSF53756">
    <property type="entry name" value="UDP-Glycosyltransferase/glycogen phosphorylase"/>
    <property type="match status" value="1"/>
</dbReference>
<evidence type="ECO:0000313" key="4">
    <source>
        <dbReference type="Proteomes" id="UP000886595"/>
    </source>
</evidence>
<evidence type="ECO:0000259" key="2">
    <source>
        <dbReference type="Pfam" id="PF03033"/>
    </source>
</evidence>
<feature type="compositionally biased region" description="Low complexity" evidence="1">
    <location>
        <begin position="38"/>
        <end position="53"/>
    </location>
</feature>
<reference evidence="3 4" key="1">
    <citation type="submission" date="2020-02" db="EMBL/GenBank/DDBJ databases">
        <authorList>
            <person name="Ma Q."/>
            <person name="Huang Y."/>
            <person name="Song X."/>
            <person name="Pei D."/>
        </authorList>
    </citation>
    <scope>NUCLEOTIDE SEQUENCE [LARGE SCALE GENOMIC DNA]</scope>
    <source>
        <strain evidence="3">Sxm20200214</strain>
        <tissue evidence="3">Leaf</tissue>
    </source>
</reference>
<dbReference type="GO" id="GO:0005975">
    <property type="term" value="P:carbohydrate metabolic process"/>
    <property type="evidence" value="ECO:0007669"/>
    <property type="project" value="InterPro"/>
</dbReference>
<proteinExistence type="predicted"/>
<feature type="region of interest" description="Disordered" evidence="1">
    <location>
        <begin position="285"/>
        <end position="307"/>
    </location>
</feature>
<dbReference type="EMBL" id="JAAMPC010000001">
    <property type="protein sequence ID" value="KAG2331168.1"/>
    <property type="molecule type" value="Genomic_DNA"/>
</dbReference>
<dbReference type="PANTHER" id="PTHR48050">
    <property type="entry name" value="STEROL 3-BETA-GLUCOSYLTRANSFERASE"/>
    <property type="match status" value="1"/>
</dbReference>
<name>A0A8X7WN74_BRACI</name>
<feature type="region of interest" description="Disordered" evidence="1">
    <location>
        <begin position="38"/>
        <end position="237"/>
    </location>
</feature>
<organism evidence="3 4">
    <name type="scientific">Brassica carinata</name>
    <name type="common">Ethiopian mustard</name>
    <name type="synonym">Abyssinian cabbage</name>
    <dbReference type="NCBI Taxonomy" id="52824"/>
    <lineage>
        <taxon>Eukaryota</taxon>
        <taxon>Viridiplantae</taxon>
        <taxon>Streptophyta</taxon>
        <taxon>Embryophyta</taxon>
        <taxon>Tracheophyta</taxon>
        <taxon>Spermatophyta</taxon>
        <taxon>Magnoliopsida</taxon>
        <taxon>eudicotyledons</taxon>
        <taxon>Gunneridae</taxon>
        <taxon>Pentapetalae</taxon>
        <taxon>rosids</taxon>
        <taxon>malvids</taxon>
        <taxon>Brassicales</taxon>
        <taxon>Brassicaceae</taxon>
        <taxon>Brassiceae</taxon>
        <taxon>Brassica</taxon>
    </lineage>
</organism>
<dbReference type="Pfam" id="PF03033">
    <property type="entry name" value="Glyco_transf_28"/>
    <property type="match status" value="1"/>
</dbReference>
<evidence type="ECO:0000256" key="1">
    <source>
        <dbReference type="SAM" id="MobiDB-lite"/>
    </source>
</evidence>
<evidence type="ECO:0000313" key="3">
    <source>
        <dbReference type="EMBL" id="KAG2331168.1"/>
    </source>
</evidence>